<keyword evidence="4" id="KW-1185">Reference proteome</keyword>
<reference evidence="2 4" key="1">
    <citation type="journal article" date="2019" name="Sci. Rep.">
        <title>Orb-weaving spider Araneus ventricosus genome elucidates the spidroin gene catalogue.</title>
        <authorList>
            <person name="Kono N."/>
            <person name="Nakamura H."/>
            <person name="Ohtoshi R."/>
            <person name="Moran D.A.P."/>
            <person name="Shinohara A."/>
            <person name="Yoshida Y."/>
            <person name="Fujiwara M."/>
            <person name="Mori M."/>
            <person name="Tomita M."/>
            <person name="Arakawa K."/>
        </authorList>
    </citation>
    <scope>NUCLEOTIDE SEQUENCE [LARGE SCALE GENOMIC DNA]</scope>
</reference>
<dbReference type="EMBL" id="BGPR01011274">
    <property type="protein sequence ID" value="GBN50482.1"/>
    <property type="molecule type" value="Genomic_DNA"/>
</dbReference>
<dbReference type="EMBL" id="BGPR01013329">
    <property type="protein sequence ID" value="GBN60183.1"/>
    <property type="molecule type" value="Genomic_DNA"/>
</dbReference>
<comment type="caution">
    <text evidence="2">The sequence shown here is derived from an EMBL/GenBank/DDBJ whole genome shotgun (WGS) entry which is preliminary data.</text>
</comment>
<organism evidence="2 4">
    <name type="scientific">Araneus ventricosus</name>
    <name type="common">Orbweaver spider</name>
    <name type="synonym">Epeira ventricosa</name>
    <dbReference type="NCBI Taxonomy" id="182803"/>
    <lineage>
        <taxon>Eukaryota</taxon>
        <taxon>Metazoa</taxon>
        <taxon>Ecdysozoa</taxon>
        <taxon>Arthropoda</taxon>
        <taxon>Chelicerata</taxon>
        <taxon>Arachnida</taxon>
        <taxon>Araneae</taxon>
        <taxon>Araneomorphae</taxon>
        <taxon>Entelegynae</taxon>
        <taxon>Araneoidea</taxon>
        <taxon>Araneidae</taxon>
        <taxon>Araneus</taxon>
    </lineage>
</organism>
<proteinExistence type="predicted"/>
<protein>
    <submittedName>
        <fullName evidence="2">Uncharacterized protein</fullName>
    </submittedName>
</protein>
<sequence>MPGTRNAHCFRSHASGIVFYSLTSNYEKGTSFNFRSGDCVENVRSGECVEQSLEGGKIENLKLQWIIVQYDNEEFQGLITEIANEQYQIKCLVSTKIKVQTV</sequence>
<evidence type="ECO:0000313" key="4">
    <source>
        <dbReference type="Proteomes" id="UP000499080"/>
    </source>
</evidence>
<evidence type="ECO:0000313" key="2">
    <source>
        <dbReference type="EMBL" id="GBN60183.1"/>
    </source>
</evidence>
<dbReference type="AlphaFoldDB" id="A0A4Y2QAV1"/>
<evidence type="ECO:0000313" key="3">
    <source>
        <dbReference type="EMBL" id="GBN61713.1"/>
    </source>
</evidence>
<evidence type="ECO:0000313" key="1">
    <source>
        <dbReference type="EMBL" id="GBN50482.1"/>
    </source>
</evidence>
<name>A0A4Y2QAV1_ARAVE</name>
<accession>A0A4Y2QAV1</accession>
<gene>
    <name evidence="2" type="ORF">AVEN_13163_1</name>
    <name evidence="1" type="ORF">AVEN_139686_1</name>
    <name evidence="3" type="ORF">AVEN_160423_1</name>
</gene>
<dbReference type="Proteomes" id="UP000499080">
    <property type="component" value="Unassembled WGS sequence"/>
</dbReference>
<dbReference type="EMBL" id="BGPR01013676">
    <property type="protein sequence ID" value="GBN61713.1"/>
    <property type="molecule type" value="Genomic_DNA"/>
</dbReference>